<dbReference type="Proteomes" id="UP000738325">
    <property type="component" value="Unassembled WGS sequence"/>
</dbReference>
<sequence length="174" mass="19148">MKTAGKKSHNNPRSAEDQTLRDGIAAAYFKHGSLLEHLDRIEMANISYKKAEKWGYVQGSKQPPSPLGPSGSRVRDIAHIPPAIFNQDVVPAVATYPLPKTGARLESTPQLAYSLILLPTSVLLMKKLDKAEQAWSQTKADDEDEQERLRTLVTDLTKAFINDVLKSPSAVAEV</sequence>
<dbReference type="OrthoDB" id="2433606at2759"/>
<keyword evidence="2" id="KW-1185">Reference proteome</keyword>
<dbReference type="AlphaFoldDB" id="A0A9P6QYK4"/>
<evidence type="ECO:0000313" key="2">
    <source>
        <dbReference type="Proteomes" id="UP000738325"/>
    </source>
</evidence>
<organism evidence="1 2">
    <name type="scientific">Dissophora globulifera</name>
    <dbReference type="NCBI Taxonomy" id="979702"/>
    <lineage>
        <taxon>Eukaryota</taxon>
        <taxon>Fungi</taxon>
        <taxon>Fungi incertae sedis</taxon>
        <taxon>Mucoromycota</taxon>
        <taxon>Mortierellomycotina</taxon>
        <taxon>Mortierellomycetes</taxon>
        <taxon>Mortierellales</taxon>
        <taxon>Mortierellaceae</taxon>
        <taxon>Dissophora</taxon>
    </lineage>
</organism>
<dbReference type="EMBL" id="JAAAIP010001760">
    <property type="protein sequence ID" value="KAG0304055.1"/>
    <property type="molecule type" value="Genomic_DNA"/>
</dbReference>
<name>A0A9P6QYK4_9FUNG</name>
<evidence type="ECO:0000313" key="1">
    <source>
        <dbReference type="EMBL" id="KAG0304055.1"/>
    </source>
</evidence>
<comment type="caution">
    <text evidence="1">The sequence shown here is derived from an EMBL/GenBank/DDBJ whole genome shotgun (WGS) entry which is preliminary data.</text>
</comment>
<accession>A0A9P6QYK4</accession>
<protein>
    <submittedName>
        <fullName evidence="1">Uncharacterized protein</fullName>
    </submittedName>
</protein>
<gene>
    <name evidence="1" type="ORF">BGZ99_002525</name>
</gene>
<proteinExistence type="predicted"/>
<feature type="non-terminal residue" evidence="1">
    <location>
        <position position="174"/>
    </location>
</feature>
<reference evidence="1" key="1">
    <citation type="journal article" date="2020" name="Fungal Divers.">
        <title>Resolving the Mortierellaceae phylogeny through synthesis of multi-gene phylogenetics and phylogenomics.</title>
        <authorList>
            <person name="Vandepol N."/>
            <person name="Liber J."/>
            <person name="Desiro A."/>
            <person name="Na H."/>
            <person name="Kennedy M."/>
            <person name="Barry K."/>
            <person name="Grigoriev I.V."/>
            <person name="Miller A.N."/>
            <person name="O'Donnell K."/>
            <person name="Stajich J.E."/>
            <person name="Bonito G."/>
        </authorList>
    </citation>
    <scope>NUCLEOTIDE SEQUENCE</scope>
    <source>
        <strain evidence="1">REB-010B</strain>
    </source>
</reference>